<dbReference type="InterPro" id="IPR000873">
    <property type="entry name" value="AMP-dep_synth/lig_dom"/>
</dbReference>
<name>A0A1B7M2D7_9MICC</name>
<proteinExistence type="predicted"/>
<dbReference type="PROSITE" id="PS00455">
    <property type="entry name" value="AMP_BINDING"/>
    <property type="match status" value="1"/>
</dbReference>
<feature type="domain" description="AMP-binding enzyme C-terminal" evidence="2">
    <location>
        <begin position="441"/>
        <end position="516"/>
    </location>
</feature>
<accession>A0A1B7M2D7</accession>
<dbReference type="STRING" id="1837282.A6F49_05120"/>
<dbReference type="PANTHER" id="PTHR43767">
    <property type="entry name" value="LONG-CHAIN-FATTY-ACID--COA LIGASE"/>
    <property type="match status" value="1"/>
</dbReference>
<sequence length="530" mass="57260">MRGSYAELWKLVAAAVPERTAIVAGDQRLSYQEFEDQAARFAALLRYHGLGAGDTIAFYMYNRAEYLTAFYGALKIGAVPVSINFRYREGEVTALLDNCEAAVLIYPSSLAETVKQIDATSVPKVLIEVTDEPLGVAGAIAYDSLAEFAPLDVEAPPSGGTLMVYTGGTTGLPKAVVWDEPDLLEIQMFSTYGALGISDPQSPAEVVAIAQDPSLEPTVMFALAPFIHATALFTAMNTFLLGGTVVLLPSPSLDTRQAVATIEQENVTRIIVAGDAVAIPLMDAWDKYASSPQSESLTSAMSSGMRFSDETKARIHNLGNVVIIDILASTEGGPYALGISRSAQDLPTRFQLTPDAVVLDDAMHEVQDQPGAYGILGYRGALPRGYYKDDKKTQETYPIINGTRYVMPGDHVKVELDRYIELLGRGSSVVNTGGEKVFPAEVEEVLLDHPAVTDAVVFGVADERWGERVVAMVAVEDADDVTEEVLLEFVGQRLAGYKKPRQIFLRDSLDRGPTGKLDMRTIKSGITSTK</sequence>
<dbReference type="InterPro" id="IPR020845">
    <property type="entry name" value="AMP-binding_CS"/>
</dbReference>
<dbReference type="InterPro" id="IPR050237">
    <property type="entry name" value="ATP-dep_AMP-bd_enzyme"/>
</dbReference>
<evidence type="ECO:0008006" key="5">
    <source>
        <dbReference type="Google" id="ProtNLM"/>
    </source>
</evidence>
<dbReference type="InterPro" id="IPR042099">
    <property type="entry name" value="ANL_N_sf"/>
</dbReference>
<dbReference type="PANTHER" id="PTHR43767:SF1">
    <property type="entry name" value="NONRIBOSOMAL PEPTIDE SYNTHASE PES1 (EUROFUNG)-RELATED"/>
    <property type="match status" value="1"/>
</dbReference>
<dbReference type="AlphaFoldDB" id="A0A1B7M2D7"/>
<dbReference type="Pfam" id="PF13193">
    <property type="entry name" value="AMP-binding_C"/>
    <property type="match status" value="1"/>
</dbReference>
<dbReference type="InterPro" id="IPR025110">
    <property type="entry name" value="AMP-bd_C"/>
</dbReference>
<dbReference type="OrthoDB" id="3443462at2"/>
<evidence type="ECO:0000259" key="1">
    <source>
        <dbReference type="Pfam" id="PF00501"/>
    </source>
</evidence>
<dbReference type="SUPFAM" id="SSF56801">
    <property type="entry name" value="Acetyl-CoA synthetase-like"/>
    <property type="match status" value="1"/>
</dbReference>
<dbReference type="Proteomes" id="UP000078292">
    <property type="component" value="Unassembled WGS sequence"/>
</dbReference>
<evidence type="ECO:0000313" key="4">
    <source>
        <dbReference type="Proteomes" id="UP000078292"/>
    </source>
</evidence>
<reference evidence="3 4" key="1">
    <citation type="submission" date="2016-04" db="EMBL/GenBank/DDBJ databases">
        <title>First whole genome shotgun sequence of the bacterium Enteractinococcus sp. strain UASWS1574.</title>
        <authorList>
            <person name="Crovadore J."/>
            <person name="Chablais R."/>
            <person name="Lefort F."/>
        </authorList>
    </citation>
    <scope>NUCLEOTIDE SEQUENCE [LARGE SCALE GENOMIC DNA]</scope>
    <source>
        <strain evidence="3 4">UASWS1574</strain>
    </source>
</reference>
<dbReference type="RefSeq" id="WP_043056141.1">
    <property type="nucleotide sequence ID" value="NZ_LXEY01000009.1"/>
</dbReference>
<feature type="domain" description="AMP-dependent synthetase/ligase" evidence="1">
    <location>
        <begin position="13"/>
        <end position="387"/>
    </location>
</feature>
<evidence type="ECO:0000313" key="3">
    <source>
        <dbReference type="EMBL" id="OAV62725.1"/>
    </source>
</evidence>
<organism evidence="3 4">
    <name type="scientific">Enteractinococcus helveticum</name>
    <dbReference type="NCBI Taxonomy" id="1837282"/>
    <lineage>
        <taxon>Bacteria</taxon>
        <taxon>Bacillati</taxon>
        <taxon>Actinomycetota</taxon>
        <taxon>Actinomycetes</taxon>
        <taxon>Micrococcales</taxon>
        <taxon>Micrococcaceae</taxon>
    </lineage>
</organism>
<dbReference type="EMBL" id="LXEY01000009">
    <property type="protein sequence ID" value="OAV62725.1"/>
    <property type="molecule type" value="Genomic_DNA"/>
</dbReference>
<dbReference type="Gene3D" id="3.40.50.12780">
    <property type="entry name" value="N-terminal domain of ligase-like"/>
    <property type="match status" value="1"/>
</dbReference>
<dbReference type="GO" id="GO:0016878">
    <property type="term" value="F:acid-thiol ligase activity"/>
    <property type="evidence" value="ECO:0007669"/>
    <property type="project" value="UniProtKB-ARBA"/>
</dbReference>
<dbReference type="Pfam" id="PF00501">
    <property type="entry name" value="AMP-binding"/>
    <property type="match status" value="1"/>
</dbReference>
<comment type="caution">
    <text evidence="3">The sequence shown here is derived from an EMBL/GenBank/DDBJ whole genome shotgun (WGS) entry which is preliminary data.</text>
</comment>
<dbReference type="InterPro" id="IPR045851">
    <property type="entry name" value="AMP-bd_C_sf"/>
</dbReference>
<dbReference type="Gene3D" id="3.30.300.30">
    <property type="match status" value="1"/>
</dbReference>
<keyword evidence="4" id="KW-1185">Reference proteome</keyword>
<protein>
    <recommendedName>
        <fullName evidence="5">Acyl-CoA synthetase</fullName>
    </recommendedName>
</protein>
<gene>
    <name evidence="3" type="ORF">A6F49_05120</name>
</gene>
<evidence type="ECO:0000259" key="2">
    <source>
        <dbReference type="Pfam" id="PF13193"/>
    </source>
</evidence>